<organism evidence="2 3">
    <name type="scientific">Parapedobacter koreensis</name>
    <dbReference type="NCBI Taxonomy" id="332977"/>
    <lineage>
        <taxon>Bacteria</taxon>
        <taxon>Pseudomonadati</taxon>
        <taxon>Bacteroidota</taxon>
        <taxon>Sphingobacteriia</taxon>
        <taxon>Sphingobacteriales</taxon>
        <taxon>Sphingobacteriaceae</taxon>
        <taxon>Parapedobacter</taxon>
    </lineage>
</organism>
<dbReference type="EMBL" id="FNZR01000006">
    <property type="protein sequence ID" value="SEL52614.1"/>
    <property type="molecule type" value="Genomic_DNA"/>
</dbReference>
<dbReference type="STRING" id="332977.SAMN05421740_106162"/>
<name>A0A1H7QY50_9SPHI</name>
<gene>
    <name evidence="2" type="ORF">SAMN05421740_106162</name>
</gene>
<dbReference type="InterPro" id="IPR013988">
    <property type="entry name" value="YjdM_C"/>
</dbReference>
<dbReference type="Proteomes" id="UP000198916">
    <property type="component" value="Unassembled WGS sequence"/>
</dbReference>
<dbReference type="AlphaFoldDB" id="A0A1H7QY50"/>
<evidence type="ECO:0000313" key="2">
    <source>
        <dbReference type="EMBL" id="SEL52614.1"/>
    </source>
</evidence>
<reference evidence="3" key="1">
    <citation type="submission" date="2016-10" db="EMBL/GenBank/DDBJ databases">
        <authorList>
            <person name="Varghese N."/>
            <person name="Submissions S."/>
        </authorList>
    </citation>
    <scope>NUCLEOTIDE SEQUENCE [LARGE SCALE GENOMIC DNA]</scope>
    <source>
        <strain evidence="3">Jip14</strain>
    </source>
</reference>
<accession>A0A1H7QY50</accession>
<dbReference type="Gene3D" id="2.30.30.40">
    <property type="entry name" value="SH3 Domains"/>
    <property type="match status" value="1"/>
</dbReference>
<evidence type="ECO:0000259" key="1">
    <source>
        <dbReference type="SMART" id="SM00782"/>
    </source>
</evidence>
<feature type="domain" description="PhnA protein N-terminal proteobacterial" evidence="1">
    <location>
        <begin position="4"/>
        <end position="48"/>
    </location>
</feature>
<dbReference type="Pfam" id="PF03831">
    <property type="entry name" value="YjdM"/>
    <property type="match status" value="1"/>
</dbReference>
<dbReference type="PANTHER" id="PTHR30305:SF3">
    <property type="entry name" value="PROTEIN YJDM"/>
    <property type="match status" value="1"/>
</dbReference>
<evidence type="ECO:0000313" key="3">
    <source>
        <dbReference type="Proteomes" id="UP000198916"/>
    </source>
</evidence>
<protein>
    <submittedName>
        <fullName evidence="2">Phosphonoacetate hydrolase</fullName>
    </submittedName>
</protein>
<proteinExistence type="predicted"/>
<dbReference type="PANTHER" id="PTHR30305">
    <property type="entry name" value="PROTEIN YJDM-RELATED"/>
    <property type="match status" value="1"/>
</dbReference>
<dbReference type="OrthoDB" id="9810131at2"/>
<keyword evidence="2" id="KW-0378">Hydrolase</keyword>
<dbReference type="RefSeq" id="WP_090606731.1">
    <property type="nucleotide sequence ID" value="NZ_FNZR01000006.1"/>
</dbReference>
<sequence length="189" mass="20965">MNEKLLARSGGKCELCQKETEVVVYRVLPDTHADNEVVVCESLIGQIEGTEPLQPEAWRFLPDAMWSEIPAVQVIAWRMLNRLKGESWASDALDILYLDDETLEWAKALGEQAEAGEAIVHKDANGNILQNGDSVVLTKTLDVKGSSLSAKLGTVVRNIRLVEDNPEQIEGRVEGQLIVILTKYLRKQG</sequence>
<dbReference type="SUPFAM" id="SSF82057">
    <property type="entry name" value="Prokaryotic SH3-related domain"/>
    <property type="match status" value="1"/>
</dbReference>
<dbReference type="InterPro" id="IPR013991">
    <property type="entry name" value="PhnaA_N_proteobac"/>
</dbReference>
<keyword evidence="3" id="KW-1185">Reference proteome</keyword>
<dbReference type="GO" id="GO:0016787">
    <property type="term" value="F:hydrolase activity"/>
    <property type="evidence" value="ECO:0007669"/>
    <property type="project" value="UniProtKB-KW"/>
</dbReference>
<dbReference type="SMART" id="SM00782">
    <property type="entry name" value="PhnA_Zn_Ribbon"/>
    <property type="match status" value="1"/>
</dbReference>